<dbReference type="InterPro" id="IPR011258">
    <property type="entry name" value="BPG-indep_PGM_N"/>
</dbReference>
<feature type="binding site" evidence="8">
    <location>
        <position position="122"/>
    </location>
    <ligand>
        <name>substrate</name>
    </ligand>
</feature>
<feature type="binding site" evidence="8">
    <location>
        <position position="11"/>
    </location>
    <ligand>
        <name>Mn(2+)</name>
        <dbReference type="ChEBI" id="CHEBI:29035"/>
        <label>2</label>
    </ligand>
</feature>
<dbReference type="EMBL" id="FXUB01000001">
    <property type="protein sequence ID" value="SMP07216.1"/>
    <property type="molecule type" value="Genomic_DNA"/>
</dbReference>
<dbReference type="RefSeq" id="WP_283399963.1">
    <property type="nucleotide sequence ID" value="NZ_FXUB01000001.1"/>
</dbReference>
<evidence type="ECO:0000259" key="11">
    <source>
        <dbReference type="Pfam" id="PF06415"/>
    </source>
</evidence>
<dbReference type="InterPro" id="IPR017850">
    <property type="entry name" value="Alkaline_phosphatase_core_sf"/>
</dbReference>
<keyword evidence="7 8" id="KW-0413">Isomerase</keyword>
<evidence type="ECO:0000256" key="6">
    <source>
        <dbReference type="ARBA" id="ARBA00023211"/>
    </source>
</evidence>
<keyword evidence="4 8" id="KW-0479">Metal-binding</keyword>
<comment type="pathway">
    <text evidence="2 8">Carbohydrate degradation; glycolysis; pyruvate from D-glyceraldehyde 3-phosphate: step 3/5.</text>
</comment>
<gene>
    <name evidence="8" type="primary">gpmI</name>
    <name evidence="12" type="ORF">SAMN06265339_0457</name>
</gene>
<evidence type="ECO:0000259" key="10">
    <source>
        <dbReference type="Pfam" id="PF01676"/>
    </source>
</evidence>
<evidence type="ECO:0000256" key="2">
    <source>
        <dbReference type="ARBA" id="ARBA00004798"/>
    </source>
</evidence>
<dbReference type="HAMAP" id="MF_01038">
    <property type="entry name" value="GpmI"/>
    <property type="match status" value="1"/>
</dbReference>
<evidence type="ECO:0000256" key="1">
    <source>
        <dbReference type="ARBA" id="ARBA00000370"/>
    </source>
</evidence>
<feature type="binding site" evidence="8">
    <location>
        <position position="190"/>
    </location>
    <ligand>
        <name>substrate</name>
    </ligand>
</feature>
<proteinExistence type="inferred from homology"/>
<dbReference type="NCBIfam" id="TIGR01307">
    <property type="entry name" value="pgm_bpd_ind"/>
    <property type="match status" value="1"/>
</dbReference>
<feature type="binding site" evidence="8">
    <location>
        <position position="61"/>
    </location>
    <ligand>
        <name>Mn(2+)</name>
        <dbReference type="ChEBI" id="CHEBI:29035"/>
        <label>2</label>
    </ligand>
</feature>
<dbReference type="InterPro" id="IPR036646">
    <property type="entry name" value="PGAM_B_sf"/>
</dbReference>
<evidence type="ECO:0000256" key="3">
    <source>
        <dbReference type="ARBA" id="ARBA00008819"/>
    </source>
</evidence>
<comment type="cofactor">
    <cofactor evidence="8">
        <name>Mn(2+)</name>
        <dbReference type="ChEBI" id="CHEBI:29035"/>
    </cofactor>
    <text evidence="8">Binds 2 manganese ions per subunit.</text>
</comment>
<dbReference type="SUPFAM" id="SSF53649">
    <property type="entry name" value="Alkaline phosphatase-like"/>
    <property type="match status" value="1"/>
</dbReference>
<dbReference type="EC" id="5.4.2.12" evidence="8 9"/>
<feature type="binding site" evidence="8">
    <location>
        <position position="396"/>
    </location>
    <ligand>
        <name>Mn(2+)</name>
        <dbReference type="ChEBI" id="CHEBI:29035"/>
        <label>1</label>
    </ligand>
</feature>
<dbReference type="Pfam" id="PF06415">
    <property type="entry name" value="iPGM_N"/>
    <property type="match status" value="1"/>
</dbReference>
<dbReference type="CDD" id="cd16010">
    <property type="entry name" value="iPGM"/>
    <property type="match status" value="1"/>
</dbReference>
<dbReference type="PIRSF" id="PIRSF001492">
    <property type="entry name" value="IPGAM"/>
    <property type="match status" value="1"/>
</dbReference>
<evidence type="ECO:0000256" key="9">
    <source>
        <dbReference type="NCBIfam" id="TIGR01307"/>
    </source>
</evidence>
<dbReference type="SUPFAM" id="SSF64158">
    <property type="entry name" value="2,3-Bisphosphoglycerate-independent phosphoglycerate mutase, substrate-binding domain"/>
    <property type="match status" value="1"/>
</dbReference>
<feature type="active site" description="Phosphoserine intermediate" evidence="8">
    <location>
        <position position="61"/>
    </location>
</feature>
<feature type="domain" description="Metalloenzyme" evidence="10">
    <location>
        <begin position="5"/>
        <end position="510"/>
    </location>
</feature>
<evidence type="ECO:0000256" key="5">
    <source>
        <dbReference type="ARBA" id="ARBA00023152"/>
    </source>
</evidence>
<sequence length="533" mass="59555">MAEFVTLIILDGFGYNPKKEGNAIALANTPFWDYLWSTYPKGLLKASGEAVGLPEGQMGNSEVGHMNIGAGRIVWQDIVRITKAVENGDFFRNETLKKAFEIAKKNNTKVHFIGLLSDGGVHSHIKHLFALIDMAKNEDVEKVCVHPILDGRDTPPKSAEKYLKELVEKVKSAGNASIGTFGGRYYYMDRDKRWDRTEKAYNAMVLGEGLECSDVLKALHEAYERGETDEFVTPYVVNKNCLIEDGDVIVFFNFRADRMRQIVSALGFENFDGFERKKVVKPSYIATMTLYDETFPFDVIFPPQSLENVLGEVISKKGYKQLRIAETEKYAHVTYFFNGGREEPFPGEERILIPSPKVATYDLKPEMSAFEVTEKVVERIKNGNYKLIVLNYANPDMVGHTGDLEAAIKAVETVDKCLKEVVKATLEKGGVCIVTSDHGNAEQMIDPEKGTPWTAHTTNPVPFVVVKGTCGAYNVKRREKKDVELPEYFDGVPVIGILGDIAPTILYILGEEIPAEMTGDVIVEGNFQDTICR</sequence>
<comment type="caution">
    <text evidence="12">The sequence shown here is derived from an EMBL/GenBank/DDBJ whole genome shotgun (WGS) entry which is preliminary data.</text>
</comment>
<dbReference type="Pfam" id="PF01676">
    <property type="entry name" value="Metalloenzyme"/>
    <property type="match status" value="1"/>
</dbReference>
<dbReference type="Gene3D" id="3.40.720.10">
    <property type="entry name" value="Alkaline Phosphatase, subunit A"/>
    <property type="match status" value="1"/>
</dbReference>
<dbReference type="Gene3D" id="3.40.1450.10">
    <property type="entry name" value="BPG-independent phosphoglycerate mutase, domain B"/>
    <property type="match status" value="1"/>
</dbReference>
<keyword evidence="13" id="KW-1185">Reference proteome</keyword>
<feature type="binding site" evidence="8">
    <location>
        <position position="329"/>
    </location>
    <ligand>
        <name>substrate</name>
    </ligand>
</feature>
<dbReference type="InterPro" id="IPR006124">
    <property type="entry name" value="Metalloenzyme"/>
</dbReference>
<comment type="catalytic activity">
    <reaction evidence="1 8">
        <text>(2R)-2-phosphoglycerate = (2R)-3-phosphoglycerate</text>
        <dbReference type="Rhea" id="RHEA:15901"/>
        <dbReference type="ChEBI" id="CHEBI:58272"/>
        <dbReference type="ChEBI" id="CHEBI:58289"/>
        <dbReference type="EC" id="5.4.2.12"/>
    </reaction>
</comment>
<evidence type="ECO:0000256" key="4">
    <source>
        <dbReference type="ARBA" id="ARBA00022723"/>
    </source>
</evidence>
<evidence type="ECO:0000313" key="12">
    <source>
        <dbReference type="EMBL" id="SMP07216.1"/>
    </source>
</evidence>
<comment type="similarity">
    <text evidence="3 8">Belongs to the BPG-independent phosphoglycerate mutase family.</text>
</comment>
<name>A0ABY1NEF5_9BACT</name>
<evidence type="ECO:0000256" key="8">
    <source>
        <dbReference type="HAMAP-Rule" id="MF_01038"/>
    </source>
</evidence>
<accession>A0ABY1NEF5</accession>
<dbReference type="PANTHER" id="PTHR31637:SF0">
    <property type="entry name" value="2,3-BISPHOSPHOGLYCERATE-INDEPENDENT PHOSPHOGLYCERATE MUTASE"/>
    <property type="match status" value="1"/>
</dbReference>
<evidence type="ECO:0000313" key="13">
    <source>
        <dbReference type="Proteomes" id="UP001157911"/>
    </source>
</evidence>
<feature type="binding site" evidence="8">
    <location>
        <begin position="255"/>
        <end position="258"/>
    </location>
    <ligand>
        <name>substrate</name>
    </ligand>
</feature>
<feature type="binding site" evidence="8">
    <location>
        <position position="184"/>
    </location>
    <ligand>
        <name>substrate</name>
    </ligand>
</feature>
<organism evidence="12 13">
    <name type="scientific">Desulfurobacterium pacificum</name>
    <dbReference type="NCBI Taxonomy" id="240166"/>
    <lineage>
        <taxon>Bacteria</taxon>
        <taxon>Pseudomonadati</taxon>
        <taxon>Aquificota</taxon>
        <taxon>Aquificia</taxon>
        <taxon>Desulfurobacteriales</taxon>
        <taxon>Desulfurobacteriaceae</taxon>
        <taxon>Desulfurobacterium</taxon>
    </lineage>
</organism>
<reference evidence="12 13" key="1">
    <citation type="submission" date="2017-05" db="EMBL/GenBank/DDBJ databases">
        <authorList>
            <person name="Varghese N."/>
            <person name="Submissions S."/>
        </authorList>
    </citation>
    <scope>NUCLEOTIDE SEQUENCE [LARGE SCALE GENOMIC DNA]</scope>
    <source>
        <strain evidence="12 13">DSM 15522</strain>
    </source>
</reference>
<feature type="binding site" evidence="8">
    <location>
        <position position="400"/>
    </location>
    <ligand>
        <name>Mn(2+)</name>
        <dbReference type="ChEBI" id="CHEBI:29035"/>
        <label>1</label>
    </ligand>
</feature>
<feature type="binding site" evidence="8">
    <location>
        <position position="456"/>
    </location>
    <ligand>
        <name>Mn(2+)</name>
        <dbReference type="ChEBI" id="CHEBI:29035"/>
        <label>1</label>
    </ligand>
</feature>
<dbReference type="InterPro" id="IPR005995">
    <property type="entry name" value="Pgm_bpd_ind"/>
</dbReference>
<protein>
    <recommendedName>
        <fullName evidence="8 9">2,3-bisphosphoglycerate-independent phosphoglycerate mutase</fullName>
        <shortName evidence="8">BPG-independent PGAM</shortName>
        <shortName evidence="8">Phosphoglyceromutase</shortName>
        <shortName evidence="8">iPGM</shortName>
        <ecNumber evidence="8 9">5.4.2.12</ecNumber>
    </recommendedName>
</protein>
<comment type="subunit">
    <text evidence="8">Monomer.</text>
</comment>
<dbReference type="Proteomes" id="UP001157911">
    <property type="component" value="Unassembled WGS sequence"/>
</dbReference>
<dbReference type="PANTHER" id="PTHR31637">
    <property type="entry name" value="2,3-BISPHOSPHOGLYCERATE-INDEPENDENT PHOSPHOGLYCERATE MUTASE"/>
    <property type="match status" value="1"/>
</dbReference>
<feature type="binding site" evidence="8">
    <location>
        <position position="437"/>
    </location>
    <ligand>
        <name>Mn(2+)</name>
        <dbReference type="ChEBI" id="CHEBI:29035"/>
        <label>2</label>
    </ligand>
</feature>
<evidence type="ECO:0000256" key="7">
    <source>
        <dbReference type="ARBA" id="ARBA00023235"/>
    </source>
</evidence>
<feature type="binding site" evidence="8">
    <location>
        <begin position="152"/>
        <end position="153"/>
    </location>
    <ligand>
        <name>substrate</name>
    </ligand>
</feature>
<keyword evidence="5 8" id="KW-0324">Glycolysis</keyword>
<feature type="domain" description="BPG-independent PGAM N-terminal" evidence="11">
    <location>
        <begin position="81"/>
        <end position="293"/>
    </location>
</feature>
<keyword evidence="6 8" id="KW-0464">Manganese</keyword>
<comment type="function">
    <text evidence="8">Catalyzes the interconversion of 2-phosphoglycerate and 3-phosphoglycerate.</text>
</comment>
<feature type="binding site" evidence="8">
    <location>
        <position position="438"/>
    </location>
    <ligand>
        <name>Mn(2+)</name>
        <dbReference type="ChEBI" id="CHEBI:29035"/>
        <label>2</label>
    </ligand>
</feature>